<protein>
    <submittedName>
        <fullName evidence="1">Uncharacterized protein</fullName>
    </submittedName>
</protein>
<comment type="caution">
    <text evidence="1">The sequence shown here is derived from an EMBL/GenBank/DDBJ whole genome shotgun (WGS) entry which is preliminary data.</text>
</comment>
<name>A0ABP8DL52_9ACTN</name>
<keyword evidence="2" id="KW-1185">Reference proteome</keyword>
<organism evidence="1 2">
    <name type="scientific">Dactylosporangium darangshiense</name>
    <dbReference type="NCBI Taxonomy" id="579108"/>
    <lineage>
        <taxon>Bacteria</taxon>
        <taxon>Bacillati</taxon>
        <taxon>Actinomycetota</taxon>
        <taxon>Actinomycetes</taxon>
        <taxon>Micromonosporales</taxon>
        <taxon>Micromonosporaceae</taxon>
        <taxon>Dactylosporangium</taxon>
    </lineage>
</organism>
<sequence>MRLYGYDDPRPADALEADEDWSAERLAADFGVGLEVARLAIKQRLSFAPQPPPAALVVDGAPLLDEPAFWAGHLGGAVAARAHLASACGTTWQEAREFRNSRVYREQAWPAFEVPLPAGGVLLVVYRTDVFMTLEADCVWVADREYRLDFWLVPADGRGMALANRSGHPRLPALRWPELREIVRGAPDRTAARRLLLLAPILGDAATDDGGAAVASLAWALSVVGGLGRDAPQVRVAAESLARAEPTRWRRDDGVWVCDHPVSGRNPDGPCALDRDEIRRASAALGQA</sequence>
<dbReference type="EMBL" id="BAABAT010000030">
    <property type="protein sequence ID" value="GAA4258218.1"/>
    <property type="molecule type" value="Genomic_DNA"/>
</dbReference>
<evidence type="ECO:0000313" key="1">
    <source>
        <dbReference type="EMBL" id="GAA4258218.1"/>
    </source>
</evidence>
<evidence type="ECO:0000313" key="2">
    <source>
        <dbReference type="Proteomes" id="UP001500620"/>
    </source>
</evidence>
<reference evidence="2" key="1">
    <citation type="journal article" date="2019" name="Int. J. Syst. Evol. Microbiol.">
        <title>The Global Catalogue of Microorganisms (GCM) 10K type strain sequencing project: providing services to taxonomists for standard genome sequencing and annotation.</title>
        <authorList>
            <consortium name="The Broad Institute Genomics Platform"/>
            <consortium name="The Broad Institute Genome Sequencing Center for Infectious Disease"/>
            <person name="Wu L."/>
            <person name="Ma J."/>
        </authorList>
    </citation>
    <scope>NUCLEOTIDE SEQUENCE [LARGE SCALE GENOMIC DNA]</scope>
    <source>
        <strain evidence="2">JCM 17441</strain>
    </source>
</reference>
<proteinExistence type="predicted"/>
<gene>
    <name evidence="1" type="ORF">GCM10022255_078060</name>
</gene>
<dbReference type="RefSeq" id="WP_345135152.1">
    <property type="nucleotide sequence ID" value="NZ_BAABAT010000030.1"/>
</dbReference>
<accession>A0ABP8DL52</accession>
<dbReference type="Proteomes" id="UP001500620">
    <property type="component" value="Unassembled WGS sequence"/>
</dbReference>